<protein>
    <submittedName>
        <fullName evidence="1">Uncharacterized protein</fullName>
    </submittedName>
</protein>
<organism evidence="1 2">
    <name type="scientific">Colletotrichum chrysophilum</name>
    <dbReference type="NCBI Taxonomy" id="1836956"/>
    <lineage>
        <taxon>Eukaryota</taxon>
        <taxon>Fungi</taxon>
        <taxon>Dikarya</taxon>
        <taxon>Ascomycota</taxon>
        <taxon>Pezizomycotina</taxon>
        <taxon>Sordariomycetes</taxon>
        <taxon>Hypocreomycetidae</taxon>
        <taxon>Glomerellales</taxon>
        <taxon>Glomerellaceae</taxon>
        <taxon>Colletotrichum</taxon>
        <taxon>Colletotrichum gloeosporioides species complex</taxon>
    </lineage>
</organism>
<reference evidence="1" key="1">
    <citation type="submission" date="2023-01" db="EMBL/GenBank/DDBJ databases">
        <title>Colletotrichum chrysophilum M932 genome sequence.</title>
        <authorList>
            <person name="Baroncelli R."/>
        </authorList>
    </citation>
    <scope>NUCLEOTIDE SEQUENCE</scope>
    <source>
        <strain evidence="1">M932</strain>
    </source>
</reference>
<dbReference type="EMBL" id="JAQOWY010000048">
    <property type="protein sequence ID" value="KAK1853785.1"/>
    <property type="molecule type" value="Genomic_DNA"/>
</dbReference>
<dbReference type="AlphaFoldDB" id="A0AAD9EMB6"/>
<name>A0AAD9EMB6_9PEZI</name>
<evidence type="ECO:0000313" key="2">
    <source>
        <dbReference type="Proteomes" id="UP001243330"/>
    </source>
</evidence>
<comment type="caution">
    <text evidence="1">The sequence shown here is derived from an EMBL/GenBank/DDBJ whole genome shotgun (WGS) entry which is preliminary data.</text>
</comment>
<accession>A0AAD9EMB6</accession>
<gene>
    <name evidence="1" type="ORF">CCHR01_03548</name>
</gene>
<keyword evidence="2" id="KW-1185">Reference proteome</keyword>
<sequence length="70" mass="8009">MHDPFPKLPRGGVTAMMTTWRGERFKSHESLSLGLWRKRLVCHSSRQEPCAMLANASVKSNHSSKQDPFR</sequence>
<proteinExistence type="predicted"/>
<dbReference type="Proteomes" id="UP001243330">
    <property type="component" value="Unassembled WGS sequence"/>
</dbReference>
<evidence type="ECO:0000313" key="1">
    <source>
        <dbReference type="EMBL" id="KAK1853785.1"/>
    </source>
</evidence>